<feature type="compositionally biased region" description="Polar residues" evidence="1">
    <location>
        <begin position="145"/>
        <end position="158"/>
    </location>
</feature>
<accession>A0A8T8SJ95</accession>
<evidence type="ECO:0000313" key="2">
    <source>
        <dbReference type="EMBL" id="KAE8241448.1"/>
    </source>
</evidence>
<reference evidence="2" key="2">
    <citation type="journal article" date="2019" name="IMA Fungus">
        <title>Genome sequencing and comparison of five Tilletia species to identify candidate genes for the detection of regulated species infecting wheat.</title>
        <authorList>
            <person name="Nguyen H.D.T."/>
            <person name="Sultana T."/>
            <person name="Kesanakurti P."/>
            <person name="Hambleton S."/>
        </authorList>
    </citation>
    <scope>NUCLEOTIDE SEQUENCE</scope>
    <source>
        <strain evidence="2">DAOMC 236416</strain>
    </source>
</reference>
<sequence length="158" mass="18215">MLIELLQPLKNATSQSFKDSKPTIADMVGTYEDLDDHYRKIEDDEDYSETWREAARRAGVVCSTYYGLADNCRVFYLAVILHPNLLVSGMRSLRWEEEWIGKAEETLRNIFEDRCRCEENEPESQKKSQNPESAKAADTPKSFLLQGNSNAMTSEMYE</sequence>
<evidence type="ECO:0000256" key="1">
    <source>
        <dbReference type="SAM" id="MobiDB-lite"/>
    </source>
</evidence>
<reference evidence="2" key="1">
    <citation type="submission" date="2016-04" db="EMBL/GenBank/DDBJ databases">
        <authorList>
            <person name="Nguyen H.D."/>
            <person name="Samba Siva P."/>
            <person name="Cullis J."/>
            <person name="Levesque C.A."/>
            <person name="Hambleton S."/>
        </authorList>
    </citation>
    <scope>NUCLEOTIDE SEQUENCE</scope>
    <source>
        <strain evidence="2">DAOMC 236416</strain>
    </source>
</reference>
<protein>
    <submittedName>
        <fullName evidence="2">Uncharacterized protein</fullName>
    </submittedName>
</protein>
<organism evidence="2 3">
    <name type="scientific">Tilletia indica</name>
    <dbReference type="NCBI Taxonomy" id="43049"/>
    <lineage>
        <taxon>Eukaryota</taxon>
        <taxon>Fungi</taxon>
        <taxon>Dikarya</taxon>
        <taxon>Basidiomycota</taxon>
        <taxon>Ustilaginomycotina</taxon>
        <taxon>Exobasidiomycetes</taxon>
        <taxon>Tilletiales</taxon>
        <taxon>Tilletiaceae</taxon>
        <taxon>Tilletia</taxon>
    </lineage>
</organism>
<evidence type="ECO:0000313" key="3">
    <source>
        <dbReference type="Proteomes" id="UP000077521"/>
    </source>
</evidence>
<comment type="caution">
    <text evidence="2">The sequence shown here is derived from an EMBL/GenBank/DDBJ whole genome shotgun (WGS) entry which is preliminary data.</text>
</comment>
<feature type="region of interest" description="Disordered" evidence="1">
    <location>
        <begin position="119"/>
        <end position="158"/>
    </location>
</feature>
<keyword evidence="3" id="KW-1185">Reference proteome</keyword>
<dbReference type="AlphaFoldDB" id="A0A8T8SJ95"/>
<gene>
    <name evidence="2" type="ORF">A4X13_0g7411</name>
</gene>
<name>A0A8T8SJ95_9BASI</name>
<proteinExistence type="predicted"/>
<dbReference type="Proteomes" id="UP000077521">
    <property type="component" value="Unassembled WGS sequence"/>
</dbReference>
<dbReference type="OrthoDB" id="3359487at2759"/>
<dbReference type="EMBL" id="LWDF02000907">
    <property type="protein sequence ID" value="KAE8241448.1"/>
    <property type="molecule type" value="Genomic_DNA"/>
</dbReference>